<dbReference type="EC" id="3.5.1.10" evidence="3 4"/>
<comment type="caution">
    <text evidence="7">The sequence shown here is derived from an EMBL/GenBank/DDBJ whole genome shotgun (WGS) entry which is preliminary data.</text>
</comment>
<keyword evidence="1 3" id="KW-0554">One-carbon metabolism</keyword>
<evidence type="ECO:0000256" key="2">
    <source>
        <dbReference type="ARBA" id="ARBA00022801"/>
    </source>
</evidence>
<dbReference type="CDD" id="cd08648">
    <property type="entry name" value="FMT_core_Formyl-FH4-Hydrolase_C"/>
    <property type="match status" value="1"/>
</dbReference>
<protein>
    <recommendedName>
        <fullName evidence="3 4">Formyltetrahydrofolate deformylase</fullName>
        <ecNumber evidence="3 4">3.5.1.10</ecNumber>
    </recommendedName>
    <alternativeName>
        <fullName evidence="3">Formyl-FH(4) hydrolase</fullName>
    </alternativeName>
</protein>
<comment type="function">
    <text evidence="3">Catalyzes the hydrolysis of 10-formyltetrahydrofolate (formyl-FH4) to formate and tetrahydrofolate (FH4).</text>
</comment>
<evidence type="ECO:0000313" key="8">
    <source>
        <dbReference type="Proteomes" id="UP001597475"/>
    </source>
</evidence>
<feature type="domain" description="ACT" evidence="6">
    <location>
        <begin position="32"/>
        <end position="119"/>
    </location>
</feature>
<proteinExistence type="inferred from homology"/>
<dbReference type="Proteomes" id="UP001597475">
    <property type="component" value="Unassembled WGS sequence"/>
</dbReference>
<dbReference type="SUPFAM" id="SSF55021">
    <property type="entry name" value="ACT-like"/>
    <property type="match status" value="1"/>
</dbReference>
<keyword evidence="2 3" id="KW-0378">Hydrolase</keyword>
<evidence type="ECO:0000313" key="7">
    <source>
        <dbReference type="EMBL" id="MFD2608996.1"/>
    </source>
</evidence>
<dbReference type="InterPro" id="IPR002376">
    <property type="entry name" value="Formyl_transf_N"/>
</dbReference>
<dbReference type="InterPro" id="IPR002912">
    <property type="entry name" value="ACT_dom"/>
</dbReference>
<comment type="similarity">
    <text evidence="3">Belongs to the PurU family.</text>
</comment>
<dbReference type="PANTHER" id="PTHR42706">
    <property type="entry name" value="FORMYLTETRAHYDROFOLATE DEFORMYLASE"/>
    <property type="match status" value="1"/>
</dbReference>
<comment type="catalytic activity">
    <reaction evidence="3">
        <text>(6R)-10-formyltetrahydrofolate + H2O = (6S)-5,6,7,8-tetrahydrofolate + formate + H(+)</text>
        <dbReference type="Rhea" id="RHEA:19833"/>
        <dbReference type="ChEBI" id="CHEBI:15377"/>
        <dbReference type="ChEBI" id="CHEBI:15378"/>
        <dbReference type="ChEBI" id="CHEBI:15740"/>
        <dbReference type="ChEBI" id="CHEBI:57453"/>
        <dbReference type="ChEBI" id="CHEBI:195366"/>
        <dbReference type="EC" id="3.5.1.10"/>
    </reaction>
</comment>
<name>A0ABW5P0Z8_9DEIO</name>
<dbReference type="Pfam" id="PF01842">
    <property type="entry name" value="ACT"/>
    <property type="match status" value="1"/>
</dbReference>
<feature type="active site" evidence="3">
    <location>
        <position position="261"/>
    </location>
</feature>
<dbReference type="InterPro" id="IPR045865">
    <property type="entry name" value="ACT-like_dom_sf"/>
</dbReference>
<dbReference type="CDD" id="cd04875">
    <property type="entry name" value="ACT_F4HF-DF"/>
    <property type="match status" value="1"/>
</dbReference>
<dbReference type="NCBIfam" id="TIGR00655">
    <property type="entry name" value="PurU"/>
    <property type="match status" value="1"/>
</dbReference>
<dbReference type="HAMAP" id="MF_01927">
    <property type="entry name" value="PurU"/>
    <property type="match status" value="1"/>
</dbReference>
<dbReference type="InterPro" id="IPR041729">
    <property type="entry name" value="Formyl-FH4-Hydrolase_C"/>
</dbReference>
<reference evidence="8" key="1">
    <citation type="journal article" date="2019" name="Int. J. Syst. Evol. Microbiol.">
        <title>The Global Catalogue of Microorganisms (GCM) 10K type strain sequencing project: providing services to taxonomists for standard genome sequencing and annotation.</title>
        <authorList>
            <consortium name="The Broad Institute Genomics Platform"/>
            <consortium name="The Broad Institute Genome Sequencing Center for Infectious Disease"/>
            <person name="Wu L."/>
            <person name="Ma J."/>
        </authorList>
    </citation>
    <scope>NUCLEOTIDE SEQUENCE [LARGE SCALE GENOMIC DNA]</scope>
    <source>
        <strain evidence="8">KCTC 33842</strain>
    </source>
</reference>
<dbReference type="InterPro" id="IPR044074">
    <property type="entry name" value="PurU_ACT"/>
</dbReference>
<dbReference type="PIRSF" id="PIRSF036480">
    <property type="entry name" value="FormyFH4_hydr"/>
    <property type="match status" value="1"/>
</dbReference>
<dbReference type="NCBIfam" id="NF004684">
    <property type="entry name" value="PRK06027.1"/>
    <property type="match status" value="1"/>
</dbReference>
<feature type="region of interest" description="Disordered" evidence="5">
    <location>
        <begin position="1"/>
        <end position="26"/>
    </location>
</feature>
<dbReference type="RefSeq" id="WP_386844020.1">
    <property type="nucleotide sequence ID" value="NZ_JBHUMK010000022.1"/>
</dbReference>
<dbReference type="EMBL" id="JBHUMK010000022">
    <property type="protein sequence ID" value="MFD2608996.1"/>
    <property type="molecule type" value="Genomic_DNA"/>
</dbReference>
<evidence type="ECO:0000256" key="1">
    <source>
        <dbReference type="ARBA" id="ARBA00022563"/>
    </source>
</evidence>
<comment type="pathway">
    <text evidence="3">Purine metabolism; IMP biosynthesis via de novo pathway; formate from 10-formyl-5,6,7,8-tetrahydrofolate: step 1/1.</text>
</comment>
<keyword evidence="8" id="KW-1185">Reference proteome</keyword>
<dbReference type="Pfam" id="PF00551">
    <property type="entry name" value="Formyl_trans_N"/>
    <property type="match status" value="1"/>
</dbReference>
<keyword evidence="3" id="KW-0658">Purine biosynthesis</keyword>
<dbReference type="InterPro" id="IPR036477">
    <property type="entry name" value="Formyl_transf_N_sf"/>
</dbReference>
<gene>
    <name evidence="3 7" type="primary">purU</name>
    <name evidence="7" type="ORF">ACFSR9_06005</name>
</gene>
<evidence type="ECO:0000256" key="4">
    <source>
        <dbReference type="NCBIfam" id="TIGR00655"/>
    </source>
</evidence>
<evidence type="ECO:0000259" key="6">
    <source>
        <dbReference type="PROSITE" id="PS51671"/>
    </source>
</evidence>
<organism evidence="7 8">
    <name type="scientific">Deinococcus taklimakanensis</name>
    <dbReference type="NCBI Taxonomy" id="536443"/>
    <lineage>
        <taxon>Bacteria</taxon>
        <taxon>Thermotogati</taxon>
        <taxon>Deinococcota</taxon>
        <taxon>Deinococci</taxon>
        <taxon>Deinococcales</taxon>
        <taxon>Deinococcaceae</taxon>
        <taxon>Deinococcus</taxon>
    </lineage>
</organism>
<dbReference type="PANTHER" id="PTHR42706:SF1">
    <property type="entry name" value="FORMYLTETRAHYDROFOLATE DEFORMYLASE 2, MITOCHONDRIAL"/>
    <property type="match status" value="1"/>
</dbReference>
<dbReference type="Gene3D" id="3.40.50.170">
    <property type="entry name" value="Formyl transferase, N-terminal domain"/>
    <property type="match status" value="1"/>
</dbReference>
<dbReference type="SUPFAM" id="SSF53328">
    <property type="entry name" value="Formyltransferase"/>
    <property type="match status" value="1"/>
</dbReference>
<evidence type="ECO:0000256" key="5">
    <source>
        <dbReference type="SAM" id="MobiDB-lite"/>
    </source>
</evidence>
<evidence type="ECO:0000256" key="3">
    <source>
        <dbReference type="HAMAP-Rule" id="MF_01927"/>
    </source>
</evidence>
<dbReference type="InterPro" id="IPR004810">
    <property type="entry name" value="PurU"/>
</dbReference>
<dbReference type="PRINTS" id="PR01575">
    <property type="entry name" value="FFH4HYDRLASE"/>
</dbReference>
<sequence>MTAAPDAPSPHVPSAEPLATHPAASGAGNTATLTISCPDRPGIVAAVSQFLHRHGANIIHSDQHSTDPHALESGGSTFFMRMEFHLGGLDQTGDAFAAAFARDVAGPLNMDWHLSYAARPKRMALLVSRYDHCFLDLLWRKRRGELNVEIPLVISNHEDLRRDAEMFGLPFHVVPVTRENKPRAEAEQVRLMREAGVDFAVLARYMQILSGNFLQAFGRPVINIHHSFLPAFIGANPYRAAFTRGVKLIGATSHYVTEDLDAGPIIAQDVVPVTHRDTPESLVRVGRDVERQVLARAVKAHVEDRVLVHGNKTVVF</sequence>
<accession>A0ABW5P0Z8</accession>
<dbReference type="PROSITE" id="PS51671">
    <property type="entry name" value="ACT"/>
    <property type="match status" value="1"/>
</dbReference>
<dbReference type="Gene3D" id="3.30.70.260">
    <property type="match status" value="1"/>
</dbReference>
<dbReference type="GO" id="GO:0008864">
    <property type="term" value="F:formyltetrahydrofolate deformylase activity"/>
    <property type="evidence" value="ECO:0007669"/>
    <property type="project" value="UniProtKB-EC"/>
</dbReference>